<proteinExistence type="predicted"/>
<keyword evidence="2" id="KW-1185">Reference proteome</keyword>
<dbReference type="EMBL" id="PVTF01000002">
    <property type="protein sequence ID" value="PRY45174.1"/>
    <property type="molecule type" value="Genomic_DNA"/>
</dbReference>
<dbReference type="AlphaFoldDB" id="A0A2T0THK1"/>
<evidence type="ECO:0000313" key="1">
    <source>
        <dbReference type="EMBL" id="PRY45174.1"/>
    </source>
</evidence>
<name>A0A2T0THK1_9PSEU</name>
<protein>
    <submittedName>
        <fullName evidence="1">Uncharacterized protein</fullName>
    </submittedName>
</protein>
<reference evidence="1 2" key="1">
    <citation type="submission" date="2018-03" db="EMBL/GenBank/DDBJ databases">
        <title>Genomic Encyclopedia of Archaeal and Bacterial Type Strains, Phase II (KMG-II): from individual species to whole genera.</title>
        <authorList>
            <person name="Goeker M."/>
        </authorList>
    </citation>
    <scope>NUCLEOTIDE SEQUENCE [LARGE SCALE GENOMIC DNA]</scope>
    <source>
        <strain evidence="1 2">DSM 44720</strain>
    </source>
</reference>
<comment type="caution">
    <text evidence="1">The sequence shown here is derived from an EMBL/GenBank/DDBJ whole genome shotgun (WGS) entry which is preliminary data.</text>
</comment>
<sequence>MTTTRFPGTSDPADETELVIYEFDRAPGSGGVDFVAFSVHCHGPVDLSAVSG</sequence>
<evidence type="ECO:0000313" key="2">
    <source>
        <dbReference type="Proteomes" id="UP000239494"/>
    </source>
</evidence>
<gene>
    <name evidence="1" type="ORF">CLV43_102739</name>
</gene>
<dbReference type="RefSeq" id="WP_170155768.1">
    <property type="nucleotide sequence ID" value="NZ_PVTF01000002.1"/>
</dbReference>
<organism evidence="1 2">
    <name type="scientific">Umezawaea tangerina</name>
    <dbReference type="NCBI Taxonomy" id="84725"/>
    <lineage>
        <taxon>Bacteria</taxon>
        <taxon>Bacillati</taxon>
        <taxon>Actinomycetota</taxon>
        <taxon>Actinomycetes</taxon>
        <taxon>Pseudonocardiales</taxon>
        <taxon>Pseudonocardiaceae</taxon>
        <taxon>Umezawaea</taxon>
    </lineage>
</organism>
<dbReference type="Proteomes" id="UP000239494">
    <property type="component" value="Unassembled WGS sequence"/>
</dbReference>
<accession>A0A2T0THK1</accession>